<dbReference type="PANTHER" id="PTHR13445:SF3">
    <property type="entry name" value="U5 SMALL NUCLEAR RIBONUCLEOPROTEIN TSSC4"/>
    <property type="match status" value="1"/>
</dbReference>
<dbReference type="GO" id="GO:0005737">
    <property type="term" value="C:cytoplasm"/>
    <property type="evidence" value="ECO:0007669"/>
    <property type="project" value="UniProtKB-SubCell"/>
</dbReference>
<accession>A0A7S3XCC1</accession>
<evidence type="ECO:0000256" key="4">
    <source>
        <dbReference type="ARBA" id="ARBA00022490"/>
    </source>
</evidence>
<protein>
    <recommendedName>
        <fullName evidence="9">U5 small nuclear ribonucleoprotein TSSC4</fullName>
    </recommendedName>
</protein>
<organism evidence="12">
    <name type="scientific">Picocystis salinarum</name>
    <dbReference type="NCBI Taxonomy" id="88271"/>
    <lineage>
        <taxon>Eukaryota</taxon>
        <taxon>Viridiplantae</taxon>
        <taxon>Chlorophyta</taxon>
        <taxon>Picocystophyceae</taxon>
        <taxon>Picocystales</taxon>
        <taxon>Picocystaceae</taxon>
        <taxon>Picocystis</taxon>
    </lineage>
</organism>
<dbReference type="InterPro" id="IPR029338">
    <property type="entry name" value="TSSC4"/>
</dbReference>
<comment type="subcellular location">
    <subcellularLocation>
        <location evidence="2">Cytoplasm</location>
    </subcellularLocation>
    <subcellularLocation>
        <location evidence="1">Nucleus</location>
    </subcellularLocation>
</comment>
<dbReference type="GO" id="GO:0008380">
    <property type="term" value="P:RNA splicing"/>
    <property type="evidence" value="ECO:0007669"/>
    <property type="project" value="UniProtKB-KW"/>
</dbReference>
<evidence type="ECO:0000256" key="8">
    <source>
        <dbReference type="ARBA" id="ARBA00023242"/>
    </source>
</evidence>
<keyword evidence="5" id="KW-0507">mRNA processing</keyword>
<keyword evidence="8" id="KW-0539">Nucleus</keyword>
<keyword evidence="4" id="KW-0963">Cytoplasm</keyword>
<sequence>MEVEGNTTGHECFARRVESAFGNLVAQVGHVGDVPQVGGWTVNAAPPMARPGKTEAEGESEEDDWECDIDDVENGTDAEVAALRRAMGSCRQLDGEDEYDEHDALATGNVQRNEEGLRRMVVDDSHVERGRWRSLQASDEELINVSVDEPTCAGKKVRFSEKVEVREYTPQNWDGEIDPWNEGSSGNSVPDHVSNPQKYLHYLMDWSDDGEDEVQEQAEAFLSFRRTILKIKSSEGEGGAACLTLEDGPVFNTKVLPSKRTVGNEPADIPKRPKTSLTPVRLCIEDEI</sequence>
<dbReference type="PANTHER" id="PTHR13445">
    <property type="entry name" value="TUMOR SUPPRESSING SUBTRANSFERABLE CANDIDATE 4 TSSC4"/>
    <property type="match status" value="1"/>
</dbReference>
<evidence type="ECO:0000256" key="1">
    <source>
        <dbReference type="ARBA" id="ARBA00004123"/>
    </source>
</evidence>
<reference evidence="12" key="1">
    <citation type="submission" date="2021-01" db="EMBL/GenBank/DDBJ databases">
        <authorList>
            <person name="Corre E."/>
            <person name="Pelletier E."/>
            <person name="Niang G."/>
            <person name="Scheremetjew M."/>
            <person name="Finn R."/>
            <person name="Kale V."/>
            <person name="Holt S."/>
            <person name="Cochrane G."/>
            <person name="Meng A."/>
            <person name="Brown T."/>
            <person name="Cohen L."/>
        </authorList>
    </citation>
    <scope>NUCLEOTIDE SEQUENCE</scope>
    <source>
        <strain evidence="12">CCMP1897</strain>
    </source>
</reference>
<dbReference type="GO" id="GO:0005681">
    <property type="term" value="C:spliceosomal complex"/>
    <property type="evidence" value="ECO:0007669"/>
    <property type="project" value="UniProtKB-KW"/>
</dbReference>
<gene>
    <name evidence="12" type="ORF">PSAL00342_LOCUS850</name>
</gene>
<evidence type="ECO:0000256" key="5">
    <source>
        <dbReference type="ARBA" id="ARBA00022664"/>
    </source>
</evidence>
<evidence type="ECO:0000256" key="6">
    <source>
        <dbReference type="ARBA" id="ARBA00022728"/>
    </source>
</evidence>
<keyword evidence="7" id="KW-0508">mRNA splicing</keyword>
<comment type="function">
    <text evidence="10">Protein associated with the U5 snRNP, during its maturation and its post-splicing recycling and which is required for spliceosomal tri-snRNP complex assembly in the nucleus. Has a molecular sequestering activity and transiently hinders SNRNP200 binding sites for constitutive splicing factors that intervene later during the assembly of the spliceosome and splicing. Together with its molecular sequestering activity, may also function as a molecular adapter and placeholder, coordinating the assembly of the U5 snRNP and its association with the U4/U6 di-snRNP.</text>
</comment>
<evidence type="ECO:0000256" key="10">
    <source>
        <dbReference type="ARBA" id="ARBA00045970"/>
    </source>
</evidence>
<evidence type="ECO:0000256" key="9">
    <source>
        <dbReference type="ARBA" id="ARBA00035304"/>
    </source>
</evidence>
<feature type="region of interest" description="Disordered" evidence="11">
    <location>
        <begin position="42"/>
        <end position="63"/>
    </location>
</feature>
<name>A0A7S3XCC1_9CHLO</name>
<comment type="similarity">
    <text evidence="3">Belongs to the TSSC4 family.</text>
</comment>
<evidence type="ECO:0000256" key="3">
    <source>
        <dbReference type="ARBA" id="ARBA00010362"/>
    </source>
</evidence>
<evidence type="ECO:0000256" key="2">
    <source>
        <dbReference type="ARBA" id="ARBA00004496"/>
    </source>
</evidence>
<dbReference type="AlphaFoldDB" id="A0A7S3XCC1"/>
<evidence type="ECO:0000256" key="7">
    <source>
        <dbReference type="ARBA" id="ARBA00023187"/>
    </source>
</evidence>
<proteinExistence type="inferred from homology"/>
<dbReference type="GO" id="GO:0006397">
    <property type="term" value="P:mRNA processing"/>
    <property type="evidence" value="ECO:0007669"/>
    <property type="project" value="UniProtKB-KW"/>
</dbReference>
<evidence type="ECO:0000313" key="12">
    <source>
        <dbReference type="EMBL" id="CAE0607033.1"/>
    </source>
</evidence>
<dbReference type="EMBL" id="HBIS01000983">
    <property type="protein sequence ID" value="CAE0607033.1"/>
    <property type="molecule type" value="Transcribed_RNA"/>
</dbReference>
<keyword evidence="6" id="KW-0747">Spliceosome</keyword>
<evidence type="ECO:0000256" key="11">
    <source>
        <dbReference type="SAM" id="MobiDB-lite"/>
    </source>
</evidence>